<dbReference type="OMA" id="YVHDKDC"/>
<keyword evidence="2" id="KW-0833">Ubl conjugation pathway</keyword>
<dbReference type="Proteomes" id="UP000583929">
    <property type="component" value="Unassembled WGS sequence"/>
</dbReference>
<comment type="caution">
    <text evidence="4">The sequence shown here is derived from an EMBL/GenBank/DDBJ whole genome shotgun (WGS) entry which is preliminary data.</text>
</comment>
<dbReference type="Pfam" id="PF04379">
    <property type="entry name" value="DUF525"/>
    <property type="match status" value="1"/>
</dbReference>
<dbReference type="OrthoDB" id="2305498at2759"/>
<dbReference type="InterPro" id="IPR001810">
    <property type="entry name" value="F-box_dom"/>
</dbReference>
<proteinExistence type="predicted"/>
<dbReference type="Gene3D" id="1.20.1280.50">
    <property type="match status" value="1"/>
</dbReference>
<dbReference type="AlphaFoldDB" id="A0A7J6FK37"/>
<dbReference type="Gene3D" id="2.60.40.1470">
    <property type="entry name" value="ApaG domain"/>
    <property type="match status" value="1"/>
</dbReference>
<dbReference type="InterPro" id="IPR037883">
    <property type="entry name" value="Knr4/Smi1-like_sf"/>
</dbReference>
<keyword evidence="5" id="KW-1185">Reference proteome</keyword>
<evidence type="ECO:0000313" key="5">
    <source>
        <dbReference type="Proteomes" id="UP000583929"/>
    </source>
</evidence>
<organism evidence="4 5">
    <name type="scientific">Cannabis sativa</name>
    <name type="common">Hemp</name>
    <name type="synonym">Marijuana</name>
    <dbReference type="NCBI Taxonomy" id="3483"/>
    <lineage>
        <taxon>Eukaryota</taxon>
        <taxon>Viridiplantae</taxon>
        <taxon>Streptophyta</taxon>
        <taxon>Embryophyta</taxon>
        <taxon>Tracheophyta</taxon>
        <taxon>Spermatophyta</taxon>
        <taxon>Magnoliopsida</taxon>
        <taxon>eudicotyledons</taxon>
        <taxon>Gunneridae</taxon>
        <taxon>Pentapetalae</taxon>
        <taxon>rosids</taxon>
        <taxon>fabids</taxon>
        <taxon>Rosales</taxon>
        <taxon>Cannabaceae</taxon>
        <taxon>Cannabis</taxon>
    </lineage>
</organism>
<accession>A0A7J6FK37</accession>
<sequence>MGFDTLGDLELNIILSNLGAEDTARTSCVSKKLRTSTSDDILWSHFCAQELGLSQPLDPLGNPVASFKVSYQLWRESFSMYPWSLVRRVHKCWGRLRNWLTLNFPEAEATLRKGASESEIQEFERILKVKLPLPTRILYRFYDGQEFKDEDYANDLYGSPLGLIGGYTFYNRSVNVYLLPLHQIVAQTIDNRSYPGFSGKSNYIIVAASSTLIPKLFLLNCSSGQLFVGTKNLSASGEMLPCVPKESIRSVHDVNANQQQDAMLLWLEEHASRLEKGIIKLREGKKPGSNSISQFPEESPLCSTAITSGVQVSASAVLIPEFSDLEDFEEKYLFTYSIRMSLLPGGGNINGMAFDSCQLYWRHWVIRANNQVVSDVNGEAVIGKFPILRPGAKEFIYESCTPLPSSEGSVEGYFTFVPGRLQEPKGDMFRVNVAQFPLQLPDYIY</sequence>
<gene>
    <name evidence="4" type="ORF">G4B88_031315</name>
</gene>
<protein>
    <recommendedName>
        <fullName evidence="3">ApaG domain-containing protein</fullName>
    </recommendedName>
</protein>
<dbReference type="InterPro" id="IPR007474">
    <property type="entry name" value="ApaG_domain"/>
</dbReference>
<dbReference type="InterPro" id="IPR036047">
    <property type="entry name" value="F-box-like_dom_sf"/>
</dbReference>
<name>A0A7J6FK37_CANSA</name>
<dbReference type="SUPFAM" id="SSF110069">
    <property type="entry name" value="ApaG-like"/>
    <property type="match status" value="1"/>
</dbReference>
<accession>A0A803Q304</accession>
<dbReference type="PANTHER" id="PTHR47463">
    <property type="entry name" value="F-BOX PROTEIN SKIP16"/>
    <property type="match status" value="1"/>
</dbReference>
<feature type="domain" description="ApaG" evidence="3">
    <location>
        <begin position="304"/>
        <end position="445"/>
    </location>
</feature>
<comment type="pathway">
    <text evidence="1">Protein modification; protein ubiquitination.</text>
</comment>
<dbReference type="PANTHER" id="PTHR47463:SF2">
    <property type="entry name" value="F-BOX PROTEIN SKIP16"/>
    <property type="match status" value="1"/>
</dbReference>
<evidence type="ECO:0000313" key="4">
    <source>
        <dbReference type="EMBL" id="KAF4370998.1"/>
    </source>
</evidence>
<evidence type="ECO:0000256" key="1">
    <source>
        <dbReference type="ARBA" id="ARBA00004906"/>
    </source>
</evidence>
<evidence type="ECO:0000256" key="2">
    <source>
        <dbReference type="ARBA" id="ARBA00022786"/>
    </source>
</evidence>
<evidence type="ECO:0000259" key="3">
    <source>
        <dbReference type="PROSITE" id="PS51087"/>
    </source>
</evidence>
<dbReference type="Pfam" id="PF00646">
    <property type="entry name" value="F-box"/>
    <property type="match status" value="1"/>
</dbReference>
<dbReference type="PROSITE" id="PS51087">
    <property type="entry name" value="APAG"/>
    <property type="match status" value="1"/>
</dbReference>
<dbReference type="SUPFAM" id="SSF81383">
    <property type="entry name" value="F-box domain"/>
    <property type="match status" value="1"/>
</dbReference>
<dbReference type="InterPro" id="IPR036767">
    <property type="entry name" value="ApaG_sf"/>
</dbReference>
<dbReference type="SUPFAM" id="SSF160631">
    <property type="entry name" value="SMI1/KNR4-like"/>
    <property type="match status" value="1"/>
</dbReference>
<reference evidence="4 5" key="1">
    <citation type="journal article" date="2020" name="bioRxiv">
        <title>Sequence and annotation of 42 cannabis genomes reveals extensive copy number variation in cannabinoid synthesis and pathogen resistance genes.</title>
        <authorList>
            <person name="Mckernan K.J."/>
            <person name="Helbert Y."/>
            <person name="Kane L.T."/>
            <person name="Ebling H."/>
            <person name="Zhang L."/>
            <person name="Liu B."/>
            <person name="Eaton Z."/>
            <person name="Mclaughlin S."/>
            <person name="Kingan S."/>
            <person name="Baybayan P."/>
            <person name="Concepcion G."/>
            <person name="Jordan M."/>
            <person name="Riva A."/>
            <person name="Barbazuk W."/>
            <person name="Harkins T."/>
        </authorList>
    </citation>
    <scope>NUCLEOTIDE SEQUENCE [LARGE SCALE GENOMIC DNA]</scope>
    <source>
        <strain evidence="5">cv. Jamaican Lion 4</strain>
        <tissue evidence="4">Leaf</tissue>
    </source>
</reference>
<dbReference type="EMBL" id="JAATIQ010000200">
    <property type="protein sequence ID" value="KAF4370998.1"/>
    <property type="molecule type" value="Genomic_DNA"/>
</dbReference>